<sequence>MAIDSRQHANLSSFLSELTSLLPKHAVTTDPRELDRNAKDPSYHTPQRPYAVVSVSSEDEIVTTVKTCNKYAIPIIPSAGRTSLEGQVIPTSQIGITLDVSNMDKVIKINEDDSDCVVQPGIGWMELREKLEPYGLFFPPDPGAAACVGGMCGTNCSGTLAWRYGTMKDNVLSLRVVLANGTVIQTRRRATKSSAGYDLTRLFVGSEGTLGVISQITLRLRRIPQAMSVAMIQYRGLDEAALAVQNLVKAGIALHRMELMDTHAIRSVNLGRPTKDHFPERVTLLLEFAASSPETISQQITAVQSICSQAATHQSDFRFQIGTNREEAERLWIVRKTAYFAAKNLRPELGGRARIMTTDSAVPVSRIREILVRTREDLEGNGLTATILAHVGDGNFHVLLVIDSENPKELALAESFRVRNAALAISMDGTCTGEHGIGTGKIDLLKMELGEDAIELMRGIKGLVDPKGIMNPGKIFELRRDGEKAKL</sequence>
<evidence type="ECO:0000313" key="14">
    <source>
        <dbReference type="Proteomes" id="UP001212841"/>
    </source>
</evidence>
<dbReference type="Gene3D" id="3.30.465.10">
    <property type="match status" value="1"/>
</dbReference>
<dbReference type="Pfam" id="PF02913">
    <property type="entry name" value="FAD-oxidase_C"/>
    <property type="match status" value="1"/>
</dbReference>
<reference evidence="13" key="1">
    <citation type="submission" date="2020-05" db="EMBL/GenBank/DDBJ databases">
        <title>Phylogenomic resolution of chytrid fungi.</title>
        <authorList>
            <person name="Stajich J.E."/>
            <person name="Amses K."/>
            <person name="Simmons R."/>
            <person name="Seto K."/>
            <person name="Myers J."/>
            <person name="Bonds A."/>
            <person name="Quandt C.A."/>
            <person name="Barry K."/>
            <person name="Liu P."/>
            <person name="Grigoriev I."/>
            <person name="Longcore J.E."/>
            <person name="James T.Y."/>
        </authorList>
    </citation>
    <scope>NUCLEOTIDE SEQUENCE</scope>
    <source>
        <strain evidence="13">JEL0318</strain>
    </source>
</reference>
<protein>
    <recommendedName>
        <fullName evidence="9">D-lactate dehydrogenase (cytochrome)</fullName>
        <ecNumber evidence="9">1.1.2.4</ecNumber>
    </recommendedName>
</protein>
<dbReference type="FunFam" id="3.30.465.10:FF:000016">
    <property type="entry name" value="probable D-lactate dehydrogenase, mitochondrial"/>
    <property type="match status" value="1"/>
</dbReference>
<name>A0AAD5SAB1_9FUNG</name>
<dbReference type="PANTHER" id="PTHR11748:SF111">
    <property type="entry name" value="D-LACTATE DEHYDROGENASE, MITOCHONDRIAL-RELATED"/>
    <property type="match status" value="1"/>
</dbReference>
<dbReference type="GO" id="GO:0071949">
    <property type="term" value="F:FAD binding"/>
    <property type="evidence" value="ECO:0007669"/>
    <property type="project" value="InterPro"/>
</dbReference>
<comment type="subcellular location">
    <subcellularLocation>
        <location evidence="2">Mitochondrion</location>
    </subcellularLocation>
</comment>
<dbReference type="Gene3D" id="1.10.45.10">
    <property type="entry name" value="Vanillyl-alcohol Oxidase, Chain A, domain 4"/>
    <property type="match status" value="1"/>
</dbReference>
<proteinExistence type="inferred from homology"/>
<evidence type="ECO:0000313" key="13">
    <source>
        <dbReference type="EMBL" id="KAJ3049403.1"/>
    </source>
</evidence>
<keyword evidence="7" id="KW-0560">Oxidoreductase</keyword>
<dbReference type="GO" id="GO:0004458">
    <property type="term" value="F:D-lactate dehydrogenase (cytochrome) activity"/>
    <property type="evidence" value="ECO:0007669"/>
    <property type="project" value="UniProtKB-EC"/>
</dbReference>
<dbReference type="AlphaFoldDB" id="A0AAD5SAB1"/>
<evidence type="ECO:0000256" key="2">
    <source>
        <dbReference type="ARBA" id="ARBA00004173"/>
    </source>
</evidence>
<dbReference type="GO" id="GO:1903457">
    <property type="term" value="P:lactate catabolic process"/>
    <property type="evidence" value="ECO:0007669"/>
    <property type="project" value="TreeGrafter"/>
</dbReference>
<dbReference type="InterPro" id="IPR016171">
    <property type="entry name" value="Vanillyl_alc_oxidase_C-sub2"/>
</dbReference>
<organism evidence="13 14">
    <name type="scientific">Rhizophlyctis rosea</name>
    <dbReference type="NCBI Taxonomy" id="64517"/>
    <lineage>
        <taxon>Eukaryota</taxon>
        <taxon>Fungi</taxon>
        <taxon>Fungi incertae sedis</taxon>
        <taxon>Chytridiomycota</taxon>
        <taxon>Chytridiomycota incertae sedis</taxon>
        <taxon>Chytridiomycetes</taxon>
        <taxon>Rhizophlyctidales</taxon>
        <taxon>Rhizophlyctidaceae</taxon>
        <taxon>Rhizophlyctis</taxon>
    </lineage>
</organism>
<dbReference type="FunFam" id="1.10.45.10:FF:000001">
    <property type="entry name" value="D-lactate dehydrogenase mitochondrial"/>
    <property type="match status" value="1"/>
</dbReference>
<comment type="similarity">
    <text evidence="3">Belongs to the FAD-binding oxidoreductase/transferase type 4 family.</text>
</comment>
<evidence type="ECO:0000256" key="4">
    <source>
        <dbReference type="ARBA" id="ARBA00022630"/>
    </source>
</evidence>
<comment type="catalytic activity">
    <reaction evidence="10">
        <text>(R)-lactate + 2 Fe(III)-[cytochrome c] = 2 Fe(II)-[cytochrome c] + pyruvate + 2 H(+)</text>
        <dbReference type="Rhea" id="RHEA:13521"/>
        <dbReference type="Rhea" id="RHEA-COMP:10350"/>
        <dbReference type="Rhea" id="RHEA-COMP:14399"/>
        <dbReference type="ChEBI" id="CHEBI:15361"/>
        <dbReference type="ChEBI" id="CHEBI:15378"/>
        <dbReference type="ChEBI" id="CHEBI:16004"/>
        <dbReference type="ChEBI" id="CHEBI:29033"/>
        <dbReference type="ChEBI" id="CHEBI:29034"/>
        <dbReference type="EC" id="1.1.2.4"/>
    </reaction>
</comment>
<evidence type="ECO:0000259" key="12">
    <source>
        <dbReference type="PROSITE" id="PS51387"/>
    </source>
</evidence>
<feature type="region of interest" description="Disordered" evidence="11">
    <location>
        <begin position="26"/>
        <end position="45"/>
    </location>
</feature>
<comment type="caution">
    <text evidence="13">The sequence shown here is derived from an EMBL/GenBank/DDBJ whole genome shotgun (WGS) entry which is preliminary data.</text>
</comment>
<evidence type="ECO:0000256" key="10">
    <source>
        <dbReference type="ARBA" id="ARBA00051436"/>
    </source>
</evidence>
<dbReference type="PANTHER" id="PTHR11748">
    <property type="entry name" value="D-LACTATE DEHYDROGENASE"/>
    <property type="match status" value="1"/>
</dbReference>
<keyword evidence="4" id="KW-0285">Flavoprotein</keyword>
<dbReference type="InterPro" id="IPR036318">
    <property type="entry name" value="FAD-bd_PCMH-like_sf"/>
</dbReference>
<dbReference type="SUPFAM" id="SSF55103">
    <property type="entry name" value="FAD-linked oxidases, C-terminal domain"/>
    <property type="match status" value="1"/>
</dbReference>
<dbReference type="EC" id="1.1.2.4" evidence="9"/>
<evidence type="ECO:0000256" key="6">
    <source>
        <dbReference type="ARBA" id="ARBA00022946"/>
    </source>
</evidence>
<keyword evidence="6" id="KW-0809">Transit peptide</keyword>
<evidence type="ECO:0000256" key="5">
    <source>
        <dbReference type="ARBA" id="ARBA00022827"/>
    </source>
</evidence>
<evidence type="ECO:0000256" key="3">
    <source>
        <dbReference type="ARBA" id="ARBA00008000"/>
    </source>
</evidence>
<dbReference type="Pfam" id="PF01565">
    <property type="entry name" value="FAD_binding_4"/>
    <property type="match status" value="1"/>
</dbReference>
<dbReference type="FunFam" id="3.30.70.2740:FF:000001">
    <property type="entry name" value="D-lactate dehydrogenase mitochondrial"/>
    <property type="match status" value="1"/>
</dbReference>
<dbReference type="InterPro" id="IPR016166">
    <property type="entry name" value="FAD-bd_PCMH"/>
</dbReference>
<comment type="cofactor">
    <cofactor evidence="1">
        <name>FAD</name>
        <dbReference type="ChEBI" id="CHEBI:57692"/>
    </cofactor>
</comment>
<dbReference type="GO" id="GO:0005739">
    <property type="term" value="C:mitochondrion"/>
    <property type="evidence" value="ECO:0007669"/>
    <property type="project" value="UniProtKB-SubCell"/>
</dbReference>
<accession>A0AAD5SAB1</accession>
<evidence type="ECO:0000256" key="7">
    <source>
        <dbReference type="ARBA" id="ARBA00023002"/>
    </source>
</evidence>
<keyword evidence="5" id="KW-0274">FAD</keyword>
<feature type="compositionally biased region" description="Basic and acidic residues" evidence="11">
    <location>
        <begin position="30"/>
        <end position="42"/>
    </location>
</feature>
<dbReference type="PROSITE" id="PS51387">
    <property type="entry name" value="FAD_PCMH"/>
    <property type="match status" value="1"/>
</dbReference>
<gene>
    <name evidence="13" type="ORF">HK097_009590</name>
</gene>
<feature type="domain" description="FAD-binding PCMH-type" evidence="12">
    <location>
        <begin position="45"/>
        <end position="223"/>
    </location>
</feature>
<evidence type="ECO:0000256" key="8">
    <source>
        <dbReference type="ARBA" id="ARBA00023128"/>
    </source>
</evidence>
<keyword evidence="14" id="KW-1185">Reference proteome</keyword>
<keyword evidence="8" id="KW-0496">Mitochondrion</keyword>
<dbReference type="EMBL" id="JADGJD010000649">
    <property type="protein sequence ID" value="KAJ3049403.1"/>
    <property type="molecule type" value="Genomic_DNA"/>
</dbReference>
<dbReference type="InterPro" id="IPR006094">
    <property type="entry name" value="Oxid_FAD_bind_N"/>
</dbReference>
<dbReference type="SUPFAM" id="SSF56176">
    <property type="entry name" value="FAD-binding/transporter-associated domain-like"/>
    <property type="match status" value="1"/>
</dbReference>
<evidence type="ECO:0000256" key="1">
    <source>
        <dbReference type="ARBA" id="ARBA00001974"/>
    </source>
</evidence>
<dbReference type="Proteomes" id="UP001212841">
    <property type="component" value="Unassembled WGS sequence"/>
</dbReference>
<dbReference type="Gene3D" id="3.30.70.2740">
    <property type="match status" value="1"/>
</dbReference>
<evidence type="ECO:0000256" key="11">
    <source>
        <dbReference type="SAM" id="MobiDB-lite"/>
    </source>
</evidence>
<evidence type="ECO:0000256" key="9">
    <source>
        <dbReference type="ARBA" id="ARBA00038897"/>
    </source>
</evidence>
<dbReference type="InterPro" id="IPR016164">
    <property type="entry name" value="FAD-linked_Oxase-like_C"/>
</dbReference>
<dbReference type="InterPro" id="IPR016169">
    <property type="entry name" value="FAD-bd_PCMH_sub2"/>
</dbReference>
<dbReference type="InterPro" id="IPR004113">
    <property type="entry name" value="FAD-bd_oxidored_4_C"/>
</dbReference>
<dbReference type="GO" id="GO:0008720">
    <property type="term" value="F:D-lactate dehydrogenase (NAD+) activity"/>
    <property type="evidence" value="ECO:0007669"/>
    <property type="project" value="TreeGrafter"/>
</dbReference>